<evidence type="ECO:0000256" key="2">
    <source>
        <dbReference type="ARBA" id="ARBA00009636"/>
    </source>
</evidence>
<keyword evidence="7 9" id="KW-0342">GTP-binding</keyword>
<evidence type="ECO:0000256" key="5">
    <source>
        <dbReference type="ARBA" id="ARBA00022701"/>
    </source>
</evidence>
<dbReference type="GO" id="GO:0005816">
    <property type="term" value="C:spindle pole body"/>
    <property type="evidence" value="ECO:0007669"/>
    <property type="project" value="UniProtKB-SubCell"/>
</dbReference>
<dbReference type="PROSITE" id="PS00227">
    <property type="entry name" value="TUBULIN"/>
    <property type="match status" value="1"/>
</dbReference>
<comment type="subcellular location">
    <subcellularLocation>
        <location evidence="1">Cytoplasm</location>
        <location evidence="1">Cytoskeleton</location>
        <location evidence="1">Microtubule organizing center</location>
        <location evidence="1">Spindle pole body</location>
    </subcellularLocation>
</comment>
<dbReference type="InterPro" id="IPR037103">
    <property type="entry name" value="Tubulin/FtsZ-like_C"/>
</dbReference>
<dbReference type="PRINTS" id="PR01164">
    <property type="entry name" value="GAMMATUBULIN"/>
</dbReference>
<dbReference type="OrthoDB" id="10249382at2759"/>
<dbReference type="SUPFAM" id="SSF55307">
    <property type="entry name" value="Tubulin C-terminal domain-like"/>
    <property type="match status" value="1"/>
</dbReference>
<evidence type="ECO:0000256" key="9">
    <source>
        <dbReference type="RuleBase" id="RU000352"/>
    </source>
</evidence>
<dbReference type="RefSeq" id="XP_018737991.1">
    <property type="nucleotide sequence ID" value="XM_018880143.1"/>
</dbReference>
<dbReference type="KEGG" id="slb:AWJ20_3142"/>
<evidence type="ECO:0000256" key="7">
    <source>
        <dbReference type="ARBA" id="ARBA00023134"/>
    </source>
</evidence>
<keyword evidence="4" id="KW-0963">Cytoplasm</keyword>
<accession>A0A167FNJ2</accession>
<dbReference type="InterPro" id="IPR000217">
    <property type="entry name" value="Tubulin"/>
</dbReference>
<evidence type="ECO:0000256" key="8">
    <source>
        <dbReference type="ARBA" id="ARBA00023212"/>
    </source>
</evidence>
<dbReference type="SMART" id="SM00865">
    <property type="entry name" value="Tubulin_C"/>
    <property type="match status" value="1"/>
</dbReference>
<dbReference type="PANTHER" id="PTHR11588">
    <property type="entry name" value="TUBULIN"/>
    <property type="match status" value="1"/>
</dbReference>
<evidence type="ECO:0000313" key="13">
    <source>
        <dbReference type="Proteomes" id="UP000189580"/>
    </source>
</evidence>
<reference evidence="12 13" key="1">
    <citation type="submission" date="2016-02" db="EMBL/GenBank/DDBJ databases">
        <title>Complete genome sequence and transcriptome regulation of the pentose utilising yeast Sugiyamaella lignohabitans.</title>
        <authorList>
            <person name="Bellasio M."/>
            <person name="Peymann A."/>
            <person name="Valli M."/>
            <person name="Sipitzky M."/>
            <person name="Graf A."/>
            <person name="Sauer M."/>
            <person name="Marx H."/>
            <person name="Mattanovich D."/>
        </authorList>
    </citation>
    <scope>NUCLEOTIDE SEQUENCE [LARGE SCALE GENOMIC DNA]</scope>
    <source>
        <strain evidence="12 13">CBS 10342</strain>
    </source>
</reference>
<dbReference type="SUPFAM" id="SSF52490">
    <property type="entry name" value="Tubulin nucleotide-binding domain-like"/>
    <property type="match status" value="1"/>
</dbReference>
<dbReference type="InterPro" id="IPR003008">
    <property type="entry name" value="Tubulin_FtsZ_GTPase"/>
</dbReference>
<dbReference type="InterPro" id="IPR002454">
    <property type="entry name" value="Gamma_tubulin"/>
</dbReference>
<comment type="function">
    <text evidence="9">Tubulin is the major constituent of microtubules, protein filaments consisting of alpha- and beta-tubulin heterodimers. Gamma-tubulin is a key component of the gamma-tubulin ring complex (gTuRC) which mediates microtubule nucleation. The gTuRC regulates the minus-end nucleation of alpha-beta tubulin heterodimers that grow into microtubule protafilaments, a critical step in centrosome duplication and spindle formation.</text>
</comment>
<dbReference type="EMBL" id="CP014503">
    <property type="protein sequence ID" value="ANB15514.1"/>
    <property type="molecule type" value="Genomic_DNA"/>
</dbReference>
<evidence type="ECO:0000313" key="12">
    <source>
        <dbReference type="EMBL" id="ANB15514.1"/>
    </source>
</evidence>
<dbReference type="GO" id="GO:0005525">
    <property type="term" value="F:GTP binding"/>
    <property type="evidence" value="ECO:0007669"/>
    <property type="project" value="UniProtKB-UniRule"/>
</dbReference>
<dbReference type="Gene3D" id="3.30.1330.20">
    <property type="entry name" value="Tubulin/FtsZ, C-terminal domain"/>
    <property type="match status" value="1"/>
</dbReference>
<evidence type="ECO:0000256" key="1">
    <source>
        <dbReference type="ARBA" id="ARBA00004317"/>
    </source>
</evidence>
<evidence type="ECO:0000256" key="6">
    <source>
        <dbReference type="ARBA" id="ARBA00022741"/>
    </source>
</evidence>
<evidence type="ECO:0000259" key="10">
    <source>
        <dbReference type="SMART" id="SM00864"/>
    </source>
</evidence>
<name>A0A167FNJ2_9ASCO</name>
<organism evidence="12 13">
    <name type="scientific">Sugiyamaella lignohabitans</name>
    <dbReference type="NCBI Taxonomy" id="796027"/>
    <lineage>
        <taxon>Eukaryota</taxon>
        <taxon>Fungi</taxon>
        <taxon>Dikarya</taxon>
        <taxon>Ascomycota</taxon>
        <taxon>Saccharomycotina</taxon>
        <taxon>Dipodascomycetes</taxon>
        <taxon>Dipodascales</taxon>
        <taxon>Trichomonascaceae</taxon>
        <taxon>Sugiyamaella</taxon>
    </lineage>
</organism>
<dbReference type="GO" id="GO:0000930">
    <property type="term" value="C:gamma-tubulin complex"/>
    <property type="evidence" value="ECO:0007669"/>
    <property type="project" value="InterPro"/>
</dbReference>
<feature type="domain" description="Tubulin/FtsZ 2-layer sandwich" evidence="11">
    <location>
        <begin position="165"/>
        <end position="312"/>
    </location>
</feature>
<keyword evidence="5 9" id="KW-0493">Microtubule</keyword>
<dbReference type="Gene3D" id="3.40.50.1440">
    <property type="entry name" value="Tubulin/FtsZ, GTPase domain"/>
    <property type="match status" value="1"/>
</dbReference>
<dbReference type="Proteomes" id="UP000189580">
    <property type="component" value="Chromosome b"/>
</dbReference>
<dbReference type="PRINTS" id="PR01161">
    <property type="entry name" value="TUBULIN"/>
</dbReference>
<dbReference type="InterPro" id="IPR023123">
    <property type="entry name" value="Tubulin_C"/>
</dbReference>
<dbReference type="InterPro" id="IPR008280">
    <property type="entry name" value="Tub_FtsZ_C"/>
</dbReference>
<gene>
    <name evidence="12" type="primary">TUB4</name>
    <name evidence="12" type="ORF">AWJ20_3142</name>
</gene>
<keyword evidence="13" id="KW-1185">Reference proteome</keyword>
<dbReference type="AlphaFoldDB" id="A0A167FNJ2"/>
<evidence type="ECO:0000259" key="11">
    <source>
        <dbReference type="SMART" id="SM00865"/>
    </source>
</evidence>
<dbReference type="GO" id="GO:0007020">
    <property type="term" value="P:microtubule nucleation"/>
    <property type="evidence" value="ECO:0007669"/>
    <property type="project" value="InterPro"/>
</dbReference>
<feature type="domain" description="Tubulin/FtsZ GTPase" evidence="10">
    <location>
        <begin position="1"/>
        <end position="163"/>
    </location>
</feature>
<dbReference type="InterPro" id="IPR018316">
    <property type="entry name" value="Tubulin/FtsZ_2-layer-sand-dom"/>
</dbReference>
<keyword evidence="6 9" id="KW-0547">Nucleotide-binding</keyword>
<dbReference type="FunFam" id="1.10.287.600:FF:000004">
    <property type="entry name" value="Tubulin gamma chain"/>
    <property type="match status" value="1"/>
</dbReference>
<sequence length="368" mass="41146">MYNPENIYISPQGGGAGNNWGAGYHSGERISEELMDMLDREADGSDSLEGFMLLHSIAGGTGSGVGSFLLERLNDRFPKKLIQTYSVFPASNQVSDVVVQPYNSILTLKRLALHADSVIVIDNGALTRIAADTLNVQSPTFAQTNQLVSTVMSASTSTLRYPGYLHNDLASIMASLIPFPKAHFLMTSYTPFTNDTVDQAKLVRKTTVLDIMRRLLQPKNRMVSTAQSKTSCYISLLNIIQGEVDPTDIHKSLLRIRERNLANFLPSSPASLQISLARRSPYTTTTLSNSRISGLMLANHTSITSLFQRSLDQFDRLLRRQAFIEQYKKQPMFENGLEEFDDSREILRSVIKEYKDLEQEVPEEPLEN</sequence>
<dbReference type="GeneID" id="30035132"/>
<proteinExistence type="inferred from homology"/>
<dbReference type="GO" id="GO:0005874">
    <property type="term" value="C:microtubule"/>
    <property type="evidence" value="ECO:0007669"/>
    <property type="project" value="UniProtKB-KW"/>
</dbReference>
<protein>
    <recommendedName>
        <fullName evidence="3 9">Tubulin gamma chain</fullName>
    </recommendedName>
</protein>
<keyword evidence="8" id="KW-0206">Cytoskeleton</keyword>
<comment type="similarity">
    <text evidence="2 9">Belongs to the tubulin family.</text>
</comment>
<evidence type="ECO:0000256" key="3">
    <source>
        <dbReference type="ARBA" id="ARBA00018848"/>
    </source>
</evidence>
<dbReference type="GO" id="GO:0031122">
    <property type="term" value="P:cytoplasmic microtubule organization"/>
    <property type="evidence" value="ECO:0007669"/>
    <property type="project" value="InterPro"/>
</dbReference>
<dbReference type="InterPro" id="IPR036525">
    <property type="entry name" value="Tubulin/FtsZ_GTPase_sf"/>
</dbReference>
<dbReference type="CDD" id="cd02188">
    <property type="entry name" value="gamma_tubulin"/>
    <property type="match status" value="1"/>
</dbReference>
<evidence type="ECO:0000256" key="4">
    <source>
        <dbReference type="ARBA" id="ARBA00022490"/>
    </source>
</evidence>
<dbReference type="Pfam" id="PF03953">
    <property type="entry name" value="Tubulin_C"/>
    <property type="match status" value="1"/>
</dbReference>
<dbReference type="Pfam" id="PF00091">
    <property type="entry name" value="Tubulin"/>
    <property type="match status" value="1"/>
</dbReference>
<dbReference type="InterPro" id="IPR017975">
    <property type="entry name" value="Tubulin_CS"/>
</dbReference>
<dbReference type="Gene3D" id="1.10.287.600">
    <property type="entry name" value="Helix hairpin bin"/>
    <property type="match status" value="1"/>
</dbReference>
<dbReference type="SMART" id="SM00864">
    <property type="entry name" value="Tubulin"/>
    <property type="match status" value="1"/>
</dbReference>